<proteinExistence type="predicted"/>
<dbReference type="InterPro" id="IPR029068">
    <property type="entry name" value="Glyas_Bleomycin-R_OHBP_Dase"/>
</dbReference>
<evidence type="ECO:0000256" key="1">
    <source>
        <dbReference type="ARBA" id="ARBA00022723"/>
    </source>
</evidence>
<dbReference type="SUPFAM" id="SSF54593">
    <property type="entry name" value="Glyoxalase/Bleomycin resistance protein/Dihydroxybiphenyl dioxygenase"/>
    <property type="match status" value="2"/>
</dbReference>
<dbReference type="PROSITE" id="PS51819">
    <property type="entry name" value="VOC"/>
    <property type="match status" value="2"/>
</dbReference>
<accession>A0A6N8U2F5</accession>
<dbReference type="GO" id="GO:0046872">
    <property type="term" value="F:metal ion binding"/>
    <property type="evidence" value="ECO:0007669"/>
    <property type="project" value="UniProtKB-KW"/>
</dbReference>
<keyword evidence="1" id="KW-0479">Metal-binding</keyword>
<sequence>MTFHTPPAIYVSHVKINVSDMESALAFYTRLLGFSILEQNDREVHLTADGKTCFLTLNVPDHPVEKKKTTGLYHFAILLSERSDLAALVIHLARNNVALGAADHSVSEAIYLNDPDGNGIEVYVDRPSETWLWRGDNVQMTTEPLDFEEMSKTLRPDQKWEKMPESAIMGHLHLHVSDLSPAVIFYTTGLGLEIVSEFMGSAVFMSTSRYHHHVAVNAWNGTGVPQPEPGSVGLDTFTLAYPDQDALDAAVKRLSSLGYDVSDEDHSMISVDPSGNKVKMVTR</sequence>
<reference evidence="3 4" key="1">
    <citation type="submission" date="2019-12" db="EMBL/GenBank/DDBJ databases">
        <title>Salinicoccus cyprini sp. nov., isolated from gastro-intestinal tract of mirror carp, Cyprinus carpio var. specularis, collected from Gobind Sagar Reservoir, Himachal Pradesh, India.</title>
        <authorList>
            <person name="Talwar C."/>
            <person name="Singh A.K."/>
            <person name="Lal R."/>
            <person name="Negi R.K."/>
        </authorList>
    </citation>
    <scope>NUCLEOTIDE SEQUENCE [LARGE SCALE GENOMIC DNA]</scope>
    <source>
        <strain evidence="3 4">J-82</strain>
    </source>
</reference>
<keyword evidence="4" id="KW-1185">Reference proteome</keyword>
<dbReference type="PANTHER" id="PTHR43279">
    <property type="entry name" value="CATECHOL-2,3-DIOXYGENASE"/>
    <property type="match status" value="1"/>
</dbReference>
<dbReference type="EMBL" id="WUUK01000001">
    <property type="protein sequence ID" value="MXQ50555.1"/>
    <property type="molecule type" value="Genomic_DNA"/>
</dbReference>
<gene>
    <name evidence="3" type="ORF">GQ671_04485</name>
</gene>
<name>A0A6N8U2F5_9STAP</name>
<dbReference type="InterPro" id="IPR004360">
    <property type="entry name" value="Glyas_Fos-R_dOase_dom"/>
</dbReference>
<comment type="caution">
    <text evidence="3">The sequence shown here is derived from an EMBL/GenBank/DDBJ whole genome shotgun (WGS) entry which is preliminary data.</text>
</comment>
<feature type="domain" description="VOC" evidence="2">
    <location>
        <begin position="10"/>
        <end position="125"/>
    </location>
</feature>
<dbReference type="Proteomes" id="UP000436284">
    <property type="component" value="Unassembled WGS sequence"/>
</dbReference>
<organism evidence="3 4">
    <name type="scientific">Salinicoccus hispanicus</name>
    <dbReference type="NCBI Taxonomy" id="157225"/>
    <lineage>
        <taxon>Bacteria</taxon>
        <taxon>Bacillati</taxon>
        <taxon>Bacillota</taxon>
        <taxon>Bacilli</taxon>
        <taxon>Bacillales</taxon>
        <taxon>Staphylococcaceae</taxon>
        <taxon>Salinicoccus</taxon>
    </lineage>
</organism>
<dbReference type="PROSITE" id="PS00934">
    <property type="entry name" value="GLYOXALASE_I_1"/>
    <property type="match status" value="1"/>
</dbReference>
<protein>
    <submittedName>
        <fullName evidence="3">Glyoxalase</fullName>
    </submittedName>
</protein>
<evidence type="ECO:0000313" key="3">
    <source>
        <dbReference type="EMBL" id="MXQ50555.1"/>
    </source>
</evidence>
<dbReference type="AlphaFoldDB" id="A0A6N8U2F5"/>
<dbReference type="GO" id="GO:0004462">
    <property type="term" value="F:lactoylglutathione lyase activity"/>
    <property type="evidence" value="ECO:0007669"/>
    <property type="project" value="InterPro"/>
</dbReference>
<evidence type="ECO:0000313" key="4">
    <source>
        <dbReference type="Proteomes" id="UP000436284"/>
    </source>
</evidence>
<dbReference type="RefSeq" id="WP_160653261.1">
    <property type="nucleotide sequence ID" value="NZ_JBHRWU010000001.1"/>
</dbReference>
<dbReference type="CDD" id="cd07255">
    <property type="entry name" value="VOC_BsCatE_like_N"/>
    <property type="match status" value="1"/>
</dbReference>
<evidence type="ECO:0000259" key="2">
    <source>
        <dbReference type="PROSITE" id="PS51819"/>
    </source>
</evidence>
<dbReference type="Gene3D" id="3.10.180.10">
    <property type="entry name" value="2,3-Dihydroxybiphenyl 1,2-Dioxygenase, domain 1"/>
    <property type="match status" value="2"/>
</dbReference>
<dbReference type="CDD" id="cd16359">
    <property type="entry name" value="VOC_BsCatE_like_C"/>
    <property type="match status" value="1"/>
</dbReference>
<dbReference type="PANTHER" id="PTHR43279:SF1">
    <property type="entry name" value="CATECHOL-2,3-DIOXYGENASE"/>
    <property type="match status" value="1"/>
</dbReference>
<feature type="domain" description="VOC" evidence="2">
    <location>
        <begin position="168"/>
        <end position="283"/>
    </location>
</feature>
<dbReference type="Pfam" id="PF00903">
    <property type="entry name" value="Glyoxalase"/>
    <property type="match status" value="2"/>
</dbReference>
<dbReference type="InterPro" id="IPR018146">
    <property type="entry name" value="Glyoxalase_1_CS"/>
</dbReference>
<dbReference type="OrthoDB" id="9792626at2"/>
<dbReference type="InterPro" id="IPR037523">
    <property type="entry name" value="VOC_core"/>
</dbReference>